<comment type="caution">
    <text evidence="2">The sequence shown here is derived from an EMBL/GenBank/DDBJ whole genome shotgun (WGS) entry which is preliminary data.</text>
</comment>
<accession>A0AA40SLC8</accession>
<reference evidence="2 3" key="1">
    <citation type="submission" date="2020-08" db="EMBL/GenBank/DDBJ databases">
        <title>Sequencing the genomes of 1000 actinobacteria strains.</title>
        <authorList>
            <person name="Klenk H.-P."/>
        </authorList>
    </citation>
    <scope>NUCLEOTIDE SEQUENCE [LARGE SCALE GENOMIC DNA]</scope>
    <source>
        <strain evidence="2 3">DSM 19600</strain>
    </source>
</reference>
<keyword evidence="3" id="KW-1185">Reference proteome</keyword>
<feature type="transmembrane region" description="Helical" evidence="1">
    <location>
        <begin position="116"/>
        <end position="143"/>
    </location>
</feature>
<keyword evidence="1" id="KW-1133">Transmembrane helix</keyword>
<feature type="transmembrane region" description="Helical" evidence="1">
    <location>
        <begin position="284"/>
        <end position="305"/>
    </location>
</feature>
<evidence type="ECO:0000256" key="1">
    <source>
        <dbReference type="SAM" id="Phobius"/>
    </source>
</evidence>
<sequence length="313" mass="33717">MTATLTDRYIDAVIRSLPESQRADVAAELRASIADQIDDRGADGQPAGAFEREVLTALGDPDALAAGYADRTLQLIGPRYYLDWLRLVKLLLWIVPPAAAFGVALGQALSGEAPGTIIGTTIGITITVAVHTVFWTTLVFALVERSSGNDAAPLTTWSLDKLPEPRQSGATFVDMVAAIIMLLIGAAAVLWDHFLGFVPGMHLSFLNQDLWPWWIAGLFVVMAMEAALAIAVFLKGRWTMPLAVLNTVLAVAVAVPALWLLFQGQLLNPEFFPTLVTDGEGPKVQQIVTIVTGFVIAGVSVWDIIDGFLKARR</sequence>
<feature type="transmembrane region" description="Helical" evidence="1">
    <location>
        <begin position="211"/>
        <end position="234"/>
    </location>
</feature>
<organism evidence="2 3">
    <name type="scientific">Microbacterium invictum</name>
    <dbReference type="NCBI Taxonomy" id="515415"/>
    <lineage>
        <taxon>Bacteria</taxon>
        <taxon>Bacillati</taxon>
        <taxon>Actinomycetota</taxon>
        <taxon>Actinomycetes</taxon>
        <taxon>Micrococcales</taxon>
        <taxon>Microbacteriaceae</taxon>
        <taxon>Microbacterium</taxon>
    </lineage>
</organism>
<dbReference type="EMBL" id="JACIFH010000001">
    <property type="protein sequence ID" value="MBB4138282.1"/>
    <property type="molecule type" value="Genomic_DNA"/>
</dbReference>
<feature type="transmembrane region" description="Helical" evidence="1">
    <location>
        <begin position="171"/>
        <end position="191"/>
    </location>
</feature>
<name>A0AA40SLC8_9MICO</name>
<dbReference type="Proteomes" id="UP000549113">
    <property type="component" value="Unassembled WGS sequence"/>
</dbReference>
<proteinExistence type="predicted"/>
<feature type="transmembrane region" description="Helical" evidence="1">
    <location>
        <begin position="241"/>
        <end position="264"/>
    </location>
</feature>
<keyword evidence="1" id="KW-0472">Membrane</keyword>
<evidence type="ECO:0000313" key="3">
    <source>
        <dbReference type="Proteomes" id="UP000549113"/>
    </source>
</evidence>
<evidence type="ECO:0000313" key="2">
    <source>
        <dbReference type="EMBL" id="MBB4138282.1"/>
    </source>
</evidence>
<keyword evidence="1" id="KW-0812">Transmembrane</keyword>
<dbReference type="RefSeq" id="WP_183497911.1">
    <property type="nucleotide sequence ID" value="NZ_BAABCO010000003.1"/>
</dbReference>
<protein>
    <submittedName>
        <fullName evidence="2">Uncharacterized protein</fullName>
    </submittedName>
</protein>
<dbReference type="AlphaFoldDB" id="A0AA40SLC8"/>
<gene>
    <name evidence="2" type="ORF">BKA10_000076</name>
</gene>
<feature type="transmembrane region" description="Helical" evidence="1">
    <location>
        <begin position="90"/>
        <end position="110"/>
    </location>
</feature>
<dbReference type="Pfam" id="PF22564">
    <property type="entry name" value="HAAS"/>
    <property type="match status" value="1"/>
</dbReference>